<keyword evidence="1" id="KW-0472">Membrane</keyword>
<dbReference type="STRING" id="762845.BCR26_15965"/>
<evidence type="ECO:0000313" key="3">
    <source>
        <dbReference type="Proteomes" id="UP000095256"/>
    </source>
</evidence>
<proteinExistence type="predicted"/>
<keyword evidence="1" id="KW-0812">Transmembrane</keyword>
<feature type="transmembrane region" description="Helical" evidence="1">
    <location>
        <begin position="51"/>
        <end position="76"/>
    </location>
</feature>
<name>A0A1E5KUW7_9ENTE</name>
<comment type="caution">
    <text evidence="2">The sequence shown here is derived from an EMBL/GenBank/DDBJ whole genome shotgun (WGS) entry which is preliminary data.</text>
</comment>
<feature type="transmembrane region" description="Helical" evidence="1">
    <location>
        <begin position="21"/>
        <end position="45"/>
    </location>
</feature>
<evidence type="ECO:0000313" key="2">
    <source>
        <dbReference type="EMBL" id="OEH81661.1"/>
    </source>
</evidence>
<keyword evidence="1" id="KW-1133">Transmembrane helix</keyword>
<feature type="transmembrane region" description="Helical" evidence="1">
    <location>
        <begin position="135"/>
        <end position="160"/>
    </location>
</feature>
<feature type="transmembrane region" description="Helical" evidence="1">
    <location>
        <begin position="181"/>
        <end position="199"/>
    </location>
</feature>
<reference evidence="2 3" key="1">
    <citation type="submission" date="2016-09" db="EMBL/GenBank/DDBJ databases">
        <authorList>
            <person name="Capua I."/>
            <person name="De Benedictis P."/>
            <person name="Joannis T."/>
            <person name="Lombin L.H."/>
            <person name="Cattoli G."/>
        </authorList>
    </citation>
    <scope>NUCLEOTIDE SEQUENCE [LARGE SCALE GENOMIC DNA]</scope>
    <source>
        <strain evidence="2 3">LMG 25899</strain>
    </source>
</reference>
<dbReference type="EMBL" id="MIEK01000039">
    <property type="protein sequence ID" value="OEH81661.1"/>
    <property type="molecule type" value="Genomic_DNA"/>
</dbReference>
<protein>
    <submittedName>
        <fullName evidence="2">Uncharacterized protein</fullName>
    </submittedName>
</protein>
<sequence>MLKKSKIEDFYMFGVSFEENSQGLSAFEVMTAISIFLNPLMFFYINQQINVIFYSIKPIVYLFYFTSLILHTIFCITLSIRKKTKIKNYELKQGRLFIWGLFNIINLLVLGGYIMNLAGGSNSFFYSNFNERELVLISTILFVLELLTILISSLVIIFSIKKGLYRENQEKVTNMKRTAEIVQLLTPGVTSLSFLIIMFSNSGEDGLGSFMTIAMIIMGLVVAGKLPFLYMLYYLRKRFPETYLETYEGKKETTDEI</sequence>
<feature type="transmembrane region" description="Helical" evidence="1">
    <location>
        <begin position="96"/>
        <end position="115"/>
    </location>
</feature>
<accession>A0A1E5KUW7</accession>
<keyword evidence="3" id="KW-1185">Reference proteome</keyword>
<evidence type="ECO:0000256" key="1">
    <source>
        <dbReference type="SAM" id="Phobius"/>
    </source>
</evidence>
<feature type="transmembrane region" description="Helical" evidence="1">
    <location>
        <begin position="211"/>
        <end position="235"/>
    </location>
</feature>
<dbReference type="AlphaFoldDB" id="A0A1E5KUW7"/>
<dbReference type="Proteomes" id="UP000095256">
    <property type="component" value="Unassembled WGS sequence"/>
</dbReference>
<gene>
    <name evidence="2" type="ORF">BCR26_15965</name>
</gene>
<organism evidence="2 3">
    <name type="scientific">Enterococcus rivorum</name>
    <dbReference type="NCBI Taxonomy" id="762845"/>
    <lineage>
        <taxon>Bacteria</taxon>
        <taxon>Bacillati</taxon>
        <taxon>Bacillota</taxon>
        <taxon>Bacilli</taxon>
        <taxon>Lactobacillales</taxon>
        <taxon>Enterococcaceae</taxon>
        <taxon>Enterococcus</taxon>
    </lineage>
</organism>